<accession>A0ACC4BDR5</accession>
<sequence>MAANKTPNNNSNQSQSPLLGRYEIGKLLGHDDKVCSVQDEDDVDSSSDQSLSESESEFETRRRVTTLPRPASLNAFDIISFSPGFDLSGLFEDGGEGARFVSGAPVSKIISKLEEIAKVVSFTVRKKDCRVSLEGSREGVKGPLTIAAEIFELTPKLVVVEVKKKGGDKGEYDEFCNRELKPGLQKLMQEESEAAPAASVLCVNAVLHWRKDVLKMELGSLKFGNMKCRL</sequence>
<gene>
    <name evidence="1" type="ORF">D5086_021485</name>
</gene>
<name>A0ACC4BDR5_POPAL</name>
<evidence type="ECO:0000313" key="2">
    <source>
        <dbReference type="Proteomes" id="UP000309997"/>
    </source>
</evidence>
<reference evidence="1 2" key="1">
    <citation type="journal article" date="2024" name="Plant Biotechnol. J.">
        <title>Genome and CRISPR/Cas9 system of a widespread forest tree (Populus alba) in the world.</title>
        <authorList>
            <person name="Liu Y.J."/>
            <person name="Jiang P.F."/>
            <person name="Han X.M."/>
            <person name="Li X.Y."/>
            <person name="Wang H.M."/>
            <person name="Wang Y.J."/>
            <person name="Wang X.X."/>
            <person name="Zeng Q.Y."/>
        </authorList>
    </citation>
    <scope>NUCLEOTIDE SEQUENCE [LARGE SCALE GENOMIC DNA]</scope>
    <source>
        <strain evidence="2">cv. PAL-ZL1</strain>
    </source>
</reference>
<proteinExistence type="predicted"/>
<dbReference type="Proteomes" id="UP000309997">
    <property type="component" value="Unassembled WGS sequence"/>
</dbReference>
<comment type="caution">
    <text evidence="1">The sequence shown here is derived from an EMBL/GenBank/DDBJ whole genome shotgun (WGS) entry which is preliminary data.</text>
</comment>
<organism evidence="1 2">
    <name type="scientific">Populus alba</name>
    <name type="common">White poplar</name>
    <dbReference type="NCBI Taxonomy" id="43335"/>
    <lineage>
        <taxon>Eukaryota</taxon>
        <taxon>Viridiplantae</taxon>
        <taxon>Streptophyta</taxon>
        <taxon>Embryophyta</taxon>
        <taxon>Tracheophyta</taxon>
        <taxon>Spermatophyta</taxon>
        <taxon>Magnoliopsida</taxon>
        <taxon>eudicotyledons</taxon>
        <taxon>Gunneridae</taxon>
        <taxon>Pentapetalae</taxon>
        <taxon>rosids</taxon>
        <taxon>fabids</taxon>
        <taxon>Malpighiales</taxon>
        <taxon>Salicaceae</taxon>
        <taxon>Saliceae</taxon>
        <taxon>Populus</taxon>
    </lineage>
</organism>
<protein>
    <submittedName>
        <fullName evidence="1">Uncharacterized protein</fullName>
    </submittedName>
</protein>
<evidence type="ECO:0000313" key="1">
    <source>
        <dbReference type="EMBL" id="KAL3576202.1"/>
    </source>
</evidence>
<dbReference type="EMBL" id="RCHU02000011">
    <property type="protein sequence ID" value="KAL3576202.1"/>
    <property type="molecule type" value="Genomic_DNA"/>
</dbReference>
<keyword evidence="2" id="KW-1185">Reference proteome</keyword>